<dbReference type="OrthoDB" id="1476984at2759"/>
<evidence type="ECO:0000313" key="4">
    <source>
        <dbReference type="EMBL" id="KAA8906310.1"/>
    </source>
</evidence>
<dbReference type="InterPro" id="IPR005493">
    <property type="entry name" value="RraA/RraA-like"/>
</dbReference>
<name>A0A5J5EWQ7_9PEZI</name>
<evidence type="ECO:0000313" key="6">
    <source>
        <dbReference type="Proteomes" id="UP000326924"/>
    </source>
</evidence>
<gene>
    <name evidence="5" type="ORF">FN846DRAFT_938595</name>
    <name evidence="4" type="ORF">FN846DRAFT_949076</name>
    <name evidence="3" type="ORF">FN846DRAFT_956071</name>
    <name evidence="2" type="ORF">FN846DRAFT_976403</name>
</gene>
<dbReference type="Pfam" id="PF03737">
    <property type="entry name" value="RraA-like"/>
    <property type="match status" value="1"/>
</dbReference>
<dbReference type="PANTHER" id="PTHR33254:SF4">
    <property type="entry name" value="4-HYDROXY-4-METHYL-2-OXOGLUTARATE ALDOLASE 3-RELATED"/>
    <property type="match status" value="1"/>
</dbReference>
<dbReference type="Proteomes" id="UP000326924">
    <property type="component" value="Unassembled WGS sequence"/>
</dbReference>
<dbReference type="GO" id="GO:0047443">
    <property type="term" value="F:4-hydroxy-4-methyl-2-oxoglutarate aldolase activity"/>
    <property type="evidence" value="ECO:0007669"/>
    <property type="project" value="TreeGrafter"/>
</dbReference>
<protein>
    <submittedName>
        <fullName evidence="4">Ribonuclease E inhibitor RraA/Dimethylmenaquinone methyltransferase</fullName>
    </submittedName>
</protein>
<evidence type="ECO:0000313" key="3">
    <source>
        <dbReference type="EMBL" id="KAA8901916.1"/>
    </source>
</evidence>
<dbReference type="InterPro" id="IPR036704">
    <property type="entry name" value="RraA/RraA-like_sf"/>
</dbReference>
<organism evidence="4 6">
    <name type="scientific">Sphaerosporella brunnea</name>
    <dbReference type="NCBI Taxonomy" id="1250544"/>
    <lineage>
        <taxon>Eukaryota</taxon>
        <taxon>Fungi</taxon>
        <taxon>Dikarya</taxon>
        <taxon>Ascomycota</taxon>
        <taxon>Pezizomycotina</taxon>
        <taxon>Pezizomycetes</taxon>
        <taxon>Pezizales</taxon>
        <taxon>Pyronemataceae</taxon>
        <taxon>Sphaerosporella</taxon>
    </lineage>
</organism>
<feature type="binding site" evidence="1">
    <location>
        <position position="132"/>
    </location>
    <ligand>
        <name>Mg(2+)</name>
        <dbReference type="ChEBI" id="CHEBI:18420"/>
    </ligand>
</feature>
<dbReference type="EMBL" id="VXIS01000139">
    <property type="protein sequence ID" value="KAA8901916.1"/>
    <property type="molecule type" value="Genomic_DNA"/>
</dbReference>
<reference evidence="4 6" key="1">
    <citation type="submission" date="2019-09" db="EMBL/GenBank/DDBJ databases">
        <title>Draft genome of the ectomycorrhizal ascomycete Sphaerosporella brunnea.</title>
        <authorList>
            <consortium name="DOE Joint Genome Institute"/>
            <person name="Benucci G.M."/>
            <person name="Marozzi G."/>
            <person name="Antonielli L."/>
            <person name="Sanchez S."/>
            <person name="Marco P."/>
            <person name="Wang X."/>
            <person name="Falini L.B."/>
            <person name="Barry K."/>
            <person name="Haridas S."/>
            <person name="Lipzen A."/>
            <person name="Labutti K."/>
            <person name="Grigoriev I.V."/>
            <person name="Murat C."/>
            <person name="Martin F."/>
            <person name="Albertini E."/>
            <person name="Donnini D."/>
            <person name="Bonito G."/>
        </authorList>
    </citation>
    <scope>NUCLEOTIDE SEQUENCE [LARGE SCALE GENOMIC DNA]</scope>
    <source>
        <strain evidence="4 6">Sb_GMNB300</strain>
    </source>
</reference>
<dbReference type="SUPFAM" id="SSF89562">
    <property type="entry name" value="RraA-like"/>
    <property type="match status" value="1"/>
</dbReference>
<dbReference type="Gene3D" id="3.50.30.40">
    <property type="entry name" value="Ribonuclease E inhibitor RraA/RraA-like"/>
    <property type="match status" value="1"/>
</dbReference>
<feature type="binding site" evidence="1">
    <location>
        <position position="131"/>
    </location>
    <ligand>
        <name>substrate</name>
    </ligand>
</feature>
<dbReference type="EMBL" id="VXIS01000044">
    <property type="protein sequence ID" value="KAA8910641.1"/>
    <property type="molecule type" value="Genomic_DNA"/>
</dbReference>
<dbReference type="EMBL" id="VXIS01000090">
    <property type="protein sequence ID" value="KAA8906310.1"/>
    <property type="molecule type" value="Genomic_DNA"/>
</dbReference>
<keyword evidence="1" id="KW-0479">Metal-binding</keyword>
<keyword evidence="1" id="KW-0460">Magnesium</keyword>
<dbReference type="AlphaFoldDB" id="A0A5J5EWQ7"/>
<dbReference type="GO" id="GO:0008948">
    <property type="term" value="F:oxaloacetate decarboxylase activity"/>
    <property type="evidence" value="ECO:0007669"/>
    <property type="project" value="TreeGrafter"/>
</dbReference>
<evidence type="ECO:0000313" key="2">
    <source>
        <dbReference type="EMBL" id="KAA8894002.1"/>
    </source>
</evidence>
<dbReference type="FunCoup" id="A0A5J5EWQ7">
    <property type="interactions" value="9"/>
</dbReference>
<proteinExistence type="predicted"/>
<comment type="cofactor">
    <cofactor evidence="1">
        <name>Mg(2+)</name>
        <dbReference type="ChEBI" id="CHEBI:18420"/>
    </cofactor>
</comment>
<keyword evidence="6" id="KW-1185">Reference proteome</keyword>
<dbReference type="GO" id="GO:0046872">
    <property type="term" value="F:metal ion binding"/>
    <property type="evidence" value="ECO:0007669"/>
    <property type="project" value="UniProtKB-KW"/>
</dbReference>
<accession>A0A5J5EWQ7</accession>
<sequence>MYIAMALDQLQTLSSYTACDISDALLKLKVPHAGFLADIELQHSPSSPSTSPLIAPATTVLFARKTEAAPAVAAASNLPADSHFADVVSAGGTIAVLSSPAGTRSAAMGGLVAQRMAKRGVVGAVVGGRVRDVTEMPARWEVWAAGVSTVGAGAETRAVAVDVPVEVAGVTVCAGDIVFADAKARGVVVIPRSKLEEVLRLLPLAVEMDRLVALDLEAGEGLAAAFKKRRGKL</sequence>
<dbReference type="PANTHER" id="PTHR33254">
    <property type="entry name" value="4-HYDROXY-4-METHYL-2-OXOGLUTARATE ALDOLASE 3-RELATED"/>
    <property type="match status" value="1"/>
</dbReference>
<evidence type="ECO:0000256" key="1">
    <source>
        <dbReference type="PIRSR" id="PIRSR605493-1"/>
    </source>
</evidence>
<evidence type="ECO:0000313" key="5">
    <source>
        <dbReference type="EMBL" id="KAA8910641.1"/>
    </source>
</evidence>
<dbReference type="EMBL" id="VXIS01000378">
    <property type="protein sequence ID" value="KAA8894002.1"/>
    <property type="molecule type" value="Genomic_DNA"/>
</dbReference>
<comment type="caution">
    <text evidence="4">The sequence shown here is derived from an EMBL/GenBank/DDBJ whole genome shotgun (WGS) entry which is preliminary data.</text>
</comment>
<feature type="binding site" evidence="1">
    <location>
        <begin position="109"/>
        <end position="112"/>
    </location>
    <ligand>
        <name>substrate</name>
    </ligand>
</feature>